<evidence type="ECO:0000256" key="1">
    <source>
        <dbReference type="SAM" id="Phobius"/>
    </source>
</evidence>
<dbReference type="InterPro" id="IPR026960">
    <property type="entry name" value="RVT-Znf"/>
</dbReference>
<gene>
    <name evidence="3" type="ORF">SLEP1_g59647</name>
</gene>
<evidence type="ECO:0000313" key="4">
    <source>
        <dbReference type="Proteomes" id="UP001054252"/>
    </source>
</evidence>
<dbReference type="Pfam" id="PF13966">
    <property type="entry name" value="zf-RVT"/>
    <property type="match status" value="1"/>
</dbReference>
<feature type="transmembrane region" description="Helical" evidence="1">
    <location>
        <begin position="92"/>
        <end position="112"/>
    </location>
</feature>
<feature type="domain" description="Reverse transcriptase zinc-binding" evidence="2">
    <location>
        <begin position="310"/>
        <end position="398"/>
    </location>
</feature>
<name>A0AAV5MSZ7_9ROSI</name>
<organism evidence="3 4">
    <name type="scientific">Rubroshorea leprosula</name>
    <dbReference type="NCBI Taxonomy" id="152421"/>
    <lineage>
        <taxon>Eukaryota</taxon>
        <taxon>Viridiplantae</taxon>
        <taxon>Streptophyta</taxon>
        <taxon>Embryophyta</taxon>
        <taxon>Tracheophyta</taxon>
        <taxon>Spermatophyta</taxon>
        <taxon>Magnoliopsida</taxon>
        <taxon>eudicotyledons</taxon>
        <taxon>Gunneridae</taxon>
        <taxon>Pentapetalae</taxon>
        <taxon>rosids</taxon>
        <taxon>malvids</taxon>
        <taxon>Malvales</taxon>
        <taxon>Dipterocarpaceae</taxon>
        <taxon>Rubroshorea</taxon>
    </lineage>
</organism>
<feature type="transmembrane region" description="Helical" evidence="1">
    <location>
        <begin position="426"/>
        <end position="447"/>
    </location>
</feature>
<keyword evidence="1" id="KW-0472">Membrane</keyword>
<accession>A0AAV5MSZ7</accession>
<dbReference type="EMBL" id="BPVZ01001073">
    <property type="protein sequence ID" value="GKV53100.1"/>
    <property type="molecule type" value="Genomic_DNA"/>
</dbReference>
<keyword evidence="4" id="KW-1185">Reference proteome</keyword>
<dbReference type="PANTHER" id="PTHR33116">
    <property type="entry name" value="REVERSE TRANSCRIPTASE ZINC-BINDING DOMAIN-CONTAINING PROTEIN-RELATED-RELATED"/>
    <property type="match status" value="1"/>
</dbReference>
<comment type="caution">
    <text evidence="3">The sequence shown here is derived from an EMBL/GenBank/DDBJ whole genome shotgun (WGS) entry which is preliminary data.</text>
</comment>
<evidence type="ECO:0000313" key="3">
    <source>
        <dbReference type="EMBL" id="GKV53100.1"/>
    </source>
</evidence>
<keyword evidence="1" id="KW-0812">Transmembrane</keyword>
<evidence type="ECO:0000259" key="2">
    <source>
        <dbReference type="Pfam" id="PF13966"/>
    </source>
</evidence>
<reference evidence="3 4" key="1">
    <citation type="journal article" date="2021" name="Commun. Biol.">
        <title>The genome of Shorea leprosula (Dipterocarpaceae) highlights the ecological relevance of drought in aseasonal tropical rainforests.</title>
        <authorList>
            <person name="Ng K.K.S."/>
            <person name="Kobayashi M.J."/>
            <person name="Fawcett J.A."/>
            <person name="Hatakeyama M."/>
            <person name="Paape T."/>
            <person name="Ng C.H."/>
            <person name="Ang C.C."/>
            <person name="Tnah L.H."/>
            <person name="Lee C.T."/>
            <person name="Nishiyama T."/>
            <person name="Sese J."/>
            <person name="O'Brien M.J."/>
            <person name="Copetti D."/>
            <person name="Mohd Noor M.I."/>
            <person name="Ong R.C."/>
            <person name="Putra M."/>
            <person name="Sireger I.Z."/>
            <person name="Indrioko S."/>
            <person name="Kosugi Y."/>
            <person name="Izuno A."/>
            <person name="Isagi Y."/>
            <person name="Lee S.L."/>
            <person name="Shimizu K.K."/>
        </authorList>
    </citation>
    <scope>NUCLEOTIDE SEQUENCE [LARGE SCALE GENOMIC DNA]</scope>
    <source>
        <strain evidence="3">214</strain>
    </source>
</reference>
<proteinExistence type="predicted"/>
<dbReference type="PANTHER" id="PTHR33116:SF75">
    <property type="entry name" value="RIBONUCLEASE H PROTEIN"/>
    <property type="match status" value="1"/>
</dbReference>
<keyword evidence="1" id="KW-1133">Transmembrane helix</keyword>
<dbReference type="AlphaFoldDB" id="A0AAV5MSZ7"/>
<dbReference type="Proteomes" id="UP001054252">
    <property type="component" value="Unassembled WGS sequence"/>
</dbReference>
<protein>
    <recommendedName>
        <fullName evidence="2">Reverse transcriptase zinc-binding domain-containing protein</fullName>
    </recommendedName>
</protein>
<sequence length="520" mass="60696">MVKDVLKWFELMSGLRINFRKSSVFGYNVSEKWLKGSAGMLRCGVGRAPFLYLGLPVDGKSGNKKLWEPVVNKFRAKLAVWKAATLSFGGRLILLNSVLSALPIFYMSLFLLPKVVLAEMIRIQSAKAKGGLGVPDLRRKNWAMLEKWWYRMGDGVDSLWKRVVREKYYGGRREVDITAIECARTSKIWRDIIRIGGQSWKHRNMLAEGFKWEAGEGKKVAFWHEWWVGDKNLRDLFPRLFELSVKKEGKVSEMGFWEEGKWVWRVEWRRGTIGHEKNEEEMLEKMLEGVHLKEGVGDVWKWVHEMEGKYVVKIAYDLLASTECVLEDQMCKLIWCSWVPSKVTFFGWRLCLNRLPTKENLQKRGMQLQEGPFCDRCNGTVEEVNHLFCVCYKAWLVWAQVLSWWGVESVLPNTVVGMTDFFLGGLGRIVGKEMGSCIFLVVAWYLWYRRNAQVFRKDEGLIENLLERVQVRTFLWIKSKVNGCIFSFHEWQSRPMECAMAVKNHKRMRKQFYKTFGSPG</sequence>